<organism evidence="4 5">
    <name type="scientific">Seleniivibrio woodruffii</name>
    <dbReference type="NCBI Taxonomy" id="1078050"/>
    <lineage>
        <taxon>Bacteria</taxon>
        <taxon>Pseudomonadati</taxon>
        <taxon>Deferribacterota</taxon>
        <taxon>Deferribacteres</taxon>
        <taxon>Deferribacterales</taxon>
        <taxon>Geovibrionaceae</taxon>
        <taxon>Seleniivibrio</taxon>
    </lineage>
</organism>
<accession>A0A4R1K8I8</accession>
<gene>
    <name evidence="4" type="ORF">C8D98_1531</name>
</gene>
<dbReference type="InterPro" id="IPR000160">
    <property type="entry name" value="GGDEF_dom"/>
</dbReference>
<dbReference type="EMBL" id="SMGG01000004">
    <property type="protein sequence ID" value="TCK60652.1"/>
    <property type="molecule type" value="Genomic_DNA"/>
</dbReference>
<dbReference type="PANTHER" id="PTHR45138">
    <property type="entry name" value="REGULATORY COMPONENTS OF SENSORY TRANSDUCTION SYSTEM"/>
    <property type="match status" value="1"/>
</dbReference>
<proteinExistence type="predicted"/>
<comment type="catalytic activity">
    <reaction evidence="2">
        <text>2 GTP = 3',3'-c-di-GMP + 2 diphosphate</text>
        <dbReference type="Rhea" id="RHEA:24898"/>
        <dbReference type="ChEBI" id="CHEBI:33019"/>
        <dbReference type="ChEBI" id="CHEBI:37565"/>
        <dbReference type="ChEBI" id="CHEBI:58805"/>
        <dbReference type="EC" id="2.7.7.65"/>
    </reaction>
</comment>
<dbReference type="InterPro" id="IPR050469">
    <property type="entry name" value="Diguanylate_Cyclase"/>
</dbReference>
<dbReference type="CDD" id="cd01949">
    <property type="entry name" value="GGDEF"/>
    <property type="match status" value="1"/>
</dbReference>
<dbReference type="InterPro" id="IPR029787">
    <property type="entry name" value="Nucleotide_cyclase"/>
</dbReference>
<sequence length="316" mass="36494">MPNNTKVVARAKTESIKTYIENIFPLADFKSVREIEDLNREIVVFELNGEDSADSIKELLKTNNFFLFISDMLHDELLLELSREYYFVFCLKEDPMTEIEIRFNTLLQHRSIKLELETKSEELESTIFELAFASTNVLEQNEFLEQMAKKDGLTLLYNHSYFKDKLKDELLRSERYNNHFCLALLDIDFFKKVNDNYGHLKGDEVLKSFAATIKDSIRTTDLASRYGGEEFAIIFTETDLEHAIMAIERIRTKLAATYFESGGEKFKITFSAGITPFHKCYHDVEFMVGVADKALYLSKSTGRNKFTVLTGEDVCG</sequence>
<evidence type="ECO:0000256" key="2">
    <source>
        <dbReference type="ARBA" id="ARBA00034247"/>
    </source>
</evidence>
<dbReference type="Gene3D" id="3.30.70.270">
    <property type="match status" value="1"/>
</dbReference>
<protein>
    <recommendedName>
        <fullName evidence="1">diguanylate cyclase</fullName>
        <ecNumber evidence="1">2.7.7.65</ecNumber>
    </recommendedName>
</protein>
<evidence type="ECO:0000256" key="1">
    <source>
        <dbReference type="ARBA" id="ARBA00012528"/>
    </source>
</evidence>
<dbReference type="RefSeq" id="WP_132873520.1">
    <property type="nucleotide sequence ID" value="NZ_JBLJBI010000016.1"/>
</dbReference>
<dbReference type="SUPFAM" id="SSF55073">
    <property type="entry name" value="Nucleotide cyclase"/>
    <property type="match status" value="1"/>
</dbReference>
<feature type="domain" description="GGDEF" evidence="3">
    <location>
        <begin position="178"/>
        <end position="311"/>
    </location>
</feature>
<dbReference type="SMART" id="SM00267">
    <property type="entry name" value="GGDEF"/>
    <property type="match status" value="1"/>
</dbReference>
<comment type="caution">
    <text evidence="4">The sequence shown here is derived from an EMBL/GenBank/DDBJ whole genome shotgun (WGS) entry which is preliminary data.</text>
</comment>
<dbReference type="OrthoDB" id="9759607at2"/>
<dbReference type="Pfam" id="PF00990">
    <property type="entry name" value="GGDEF"/>
    <property type="match status" value="1"/>
</dbReference>
<reference evidence="4 5" key="1">
    <citation type="submission" date="2019-03" db="EMBL/GenBank/DDBJ databases">
        <title>Genomic Encyclopedia of Type Strains, Phase IV (KMG-IV): sequencing the most valuable type-strain genomes for metagenomic binning, comparative biology and taxonomic classification.</title>
        <authorList>
            <person name="Goeker M."/>
        </authorList>
    </citation>
    <scope>NUCLEOTIDE SEQUENCE [LARGE SCALE GENOMIC DNA]</scope>
    <source>
        <strain evidence="4 5">DSM 24984</strain>
    </source>
</reference>
<name>A0A4R1K8I8_9BACT</name>
<keyword evidence="5" id="KW-1185">Reference proteome</keyword>
<dbReference type="PANTHER" id="PTHR45138:SF9">
    <property type="entry name" value="DIGUANYLATE CYCLASE DGCM-RELATED"/>
    <property type="match status" value="1"/>
</dbReference>
<dbReference type="Proteomes" id="UP000294614">
    <property type="component" value="Unassembled WGS sequence"/>
</dbReference>
<dbReference type="PROSITE" id="PS50887">
    <property type="entry name" value="GGDEF"/>
    <property type="match status" value="1"/>
</dbReference>
<dbReference type="InterPro" id="IPR043128">
    <property type="entry name" value="Rev_trsase/Diguanyl_cyclase"/>
</dbReference>
<evidence type="ECO:0000259" key="3">
    <source>
        <dbReference type="PROSITE" id="PS50887"/>
    </source>
</evidence>
<dbReference type="FunFam" id="3.30.70.270:FF:000001">
    <property type="entry name" value="Diguanylate cyclase domain protein"/>
    <property type="match status" value="1"/>
</dbReference>
<evidence type="ECO:0000313" key="5">
    <source>
        <dbReference type="Proteomes" id="UP000294614"/>
    </source>
</evidence>
<dbReference type="EC" id="2.7.7.65" evidence="1"/>
<dbReference type="AlphaFoldDB" id="A0A4R1K8I8"/>
<dbReference type="GO" id="GO:0052621">
    <property type="term" value="F:diguanylate cyclase activity"/>
    <property type="evidence" value="ECO:0007669"/>
    <property type="project" value="UniProtKB-EC"/>
</dbReference>
<dbReference type="NCBIfam" id="TIGR00254">
    <property type="entry name" value="GGDEF"/>
    <property type="match status" value="1"/>
</dbReference>
<evidence type="ECO:0000313" key="4">
    <source>
        <dbReference type="EMBL" id="TCK60652.1"/>
    </source>
</evidence>